<dbReference type="SUPFAM" id="SSF56519">
    <property type="entry name" value="Penicillin binding protein dimerisation domain"/>
    <property type="match status" value="1"/>
</dbReference>
<proteinExistence type="predicted"/>
<dbReference type="Gene3D" id="3.90.1310.10">
    <property type="entry name" value="Penicillin-binding protein 2a (Domain 2)"/>
    <property type="match status" value="1"/>
</dbReference>
<feature type="domain" description="Penicillin-binding protein transpeptidase" evidence="3">
    <location>
        <begin position="223"/>
        <end position="516"/>
    </location>
</feature>
<dbReference type="Proteomes" id="UP000176422">
    <property type="component" value="Unassembled WGS sequence"/>
</dbReference>
<dbReference type="Gene3D" id="3.40.710.10">
    <property type="entry name" value="DD-peptidase/beta-lactamase superfamily"/>
    <property type="match status" value="1"/>
</dbReference>
<dbReference type="PANTHER" id="PTHR30627">
    <property type="entry name" value="PEPTIDOGLYCAN D,D-TRANSPEPTIDASE"/>
    <property type="match status" value="1"/>
</dbReference>
<evidence type="ECO:0000259" key="3">
    <source>
        <dbReference type="Pfam" id="PF00905"/>
    </source>
</evidence>
<dbReference type="Gene3D" id="3.30.450.330">
    <property type="match status" value="1"/>
</dbReference>
<dbReference type="STRING" id="1802559.A2372_00665"/>
<dbReference type="SUPFAM" id="SSF56601">
    <property type="entry name" value="beta-lactamase/transpeptidase-like"/>
    <property type="match status" value="1"/>
</dbReference>
<organism evidence="5 6">
    <name type="scientific">Candidatus Wolfebacteria bacterium RIFOXYB1_FULL_54_12</name>
    <dbReference type="NCBI Taxonomy" id="1802559"/>
    <lineage>
        <taxon>Bacteria</taxon>
        <taxon>Candidatus Wolfeibacteriota</taxon>
    </lineage>
</organism>
<comment type="caution">
    <text evidence="5">The sequence shown here is derived from an EMBL/GenBank/DDBJ whole genome shotgun (WGS) entry which is preliminary data.</text>
</comment>
<evidence type="ECO:0000313" key="5">
    <source>
        <dbReference type="EMBL" id="OGM92695.1"/>
    </source>
</evidence>
<dbReference type="InterPro" id="IPR036138">
    <property type="entry name" value="PBP_dimer_sf"/>
</dbReference>
<accession>A0A1F8DY27</accession>
<evidence type="ECO:0000256" key="2">
    <source>
        <dbReference type="ARBA" id="ARBA00023136"/>
    </source>
</evidence>
<evidence type="ECO:0000256" key="1">
    <source>
        <dbReference type="ARBA" id="ARBA00004370"/>
    </source>
</evidence>
<dbReference type="Pfam" id="PF03717">
    <property type="entry name" value="PBP_dimer"/>
    <property type="match status" value="1"/>
</dbReference>
<dbReference type="EMBL" id="MGIT01000003">
    <property type="protein sequence ID" value="OGM92695.1"/>
    <property type="molecule type" value="Genomic_DNA"/>
</dbReference>
<dbReference type="GO" id="GO:0071555">
    <property type="term" value="P:cell wall organization"/>
    <property type="evidence" value="ECO:0007669"/>
    <property type="project" value="TreeGrafter"/>
</dbReference>
<dbReference type="GO" id="GO:0005886">
    <property type="term" value="C:plasma membrane"/>
    <property type="evidence" value="ECO:0007669"/>
    <property type="project" value="TreeGrafter"/>
</dbReference>
<dbReference type="Pfam" id="PF00905">
    <property type="entry name" value="Transpeptidase"/>
    <property type="match status" value="1"/>
</dbReference>
<dbReference type="InterPro" id="IPR001460">
    <property type="entry name" value="PCN-bd_Tpept"/>
</dbReference>
<protein>
    <recommendedName>
        <fullName evidence="7">Penicillin-binding protein transpeptidase domain-containing protein</fullName>
    </recommendedName>
</protein>
<dbReference type="GO" id="GO:0008658">
    <property type="term" value="F:penicillin binding"/>
    <property type="evidence" value="ECO:0007669"/>
    <property type="project" value="InterPro"/>
</dbReference>
<dbReference type="InterPro" id="IPR012338">
    <property type="entry name" value="Beta-lactam/transpept-like"/>
</dbReference>
<comment type="subcellular location">
    <subcellularLocation>
        <location evidence="1">Membrane</location>
    </subcellularLocation>
</comment>
<gene>
    <name evidence="5" type="ORF">A2372_00665</name>
</gene>
<keyword evidence="2" id="KW-0472">Membrane</keyword>
<dbReference type="InterPro" id="IPR050515">
    <property type="entry name" value="Beta-lactam/transpept"/>
</dbReference>
<evidence type="ECO:0000313" key="6">
    <source>
        <dbReference type="Proteomes" id="UP000176422"/>
    </source>
</evidence>
<sequence>MLLISQLYNLQLNKNAFYERKAEAQQIASGVLNANRGTVYMIDKNGNRTPVILNKEFNVIYAVPKEVSDPDVVALNISKVLDLSEPEVKKQLAKNNDLYEVLKVKASQEEVDAVKKLAIRGIYIKKEIGRFYPLGSLASHVLGYVSPVDEEEKKETGYAEKGRYGIEKQFNDELAGIRGTIKGDHIEASRDGRDITLTIDRNIQAQGEEILKKLVEDWHAESGTVIVQEPQTGKILAMGNYPTFDPNNYWDAEMKTFINQAVQSVYEPGSVMKPITMSAGIDSGKITPDTAYNDTGSVTLNKRTIKNWDLKAYGRTTMTGVIEHSLNVGTVFAQRTMGNEIFKNYFIDRFAFGEPTGIALPGERNGDLTAIREGKDVNYATAAFGQGIAITPLKMLSAISAVANHGMLMKPIITADEQPQEVRRVISADAARQVAEMMVSAVYVNKLAEIQNYQVAGKTGTAYVPNFGGRGYSDDVVNTYEGFAPAYDPKFVILIKLERPKGAPLAGQTVVPAFRELAQFILNYYNIAPDKP</sequence>
<name>A0A1F8DY27_9BACT</name>
<evidence type="ECO:0000259" key="4">
    <source>
        <dbReference type="Pfam" id="PF03717"/>
    </source>
</evidence>
<dbReference type="InterPro" id="IPR005311">
    <property type="entry name" value="PBP_dimer"/>
</dbReference>
<evidence type="ECO:0008006" key="7">
    <source>
        <dbReference type="Google" id="ProtNLM"/>
    </source>
</evidence>
<dbReference type="PANTHER" id="PTHR30627:SF1">
    <property type="entry name" value="PEPTIDOGLYCAN D,D-TRANSPEPTIDASE FTSI"/>
    <property type="match status" value="1"/>
</dbReference>
<reference evidence="5 6" key="1">
    <citation type="journal article" date="2016" name="Nat. Commun.">
        <title>Thousands of microbial genomes shed light on interconnected biogeochemical processes in an aquifer system.</title>
        <authorList>
            <person name="Anantharaman K."/>
            <person name="Brown C.T."/>
            <person name="Hug L.A."/>
            <person name="Sharon I."/>
            <person name="Castelle C.J."/>
            <person name="Probst A.J."/>
            <person name="Thomas B.C."/>
            <person name="Singh A."/>
            <person name="Wilkins M.J."/>
            <person name="Karaoz U."/>
            <person name="Brodie E.L."/>
            <person name="Williams K.H."/>
            <person name="Hubbard S.S."/>
            <person name="Banfield J.F."/>
        </authorList>
    </citation>
    <scope>NUCLEOTIDE SEQUENCE [LARGE SCALE GENOMIC DNA]</scope>
</reference>
<feature type="domain" description="Penicillin-binding protein dimerisation" evidence="4">
    <location>
        <begin position="33"/>
        <end position="182"/>
    </location>
</feature>
<dbReference type="AlphaFoldDB" id="A0A1F8DY27"/>